<dbReference type="AlphaFoldDB" id="A0A1X7G7B3"/>
<evidence type="ECO:0000313" key="3">
    <source>
        <dbReference type="Proteomes" id="UP000192911"/>
    </source>
</evidence>
<evidence type="ECO:0000259" key="1">
    <source>
        <dbReference type="Pfam" id="PF08845"/>
    </source>
</evidence>
<proteinExistence type="predicted"/>
<dbReference type="EMBL" id="FXAH01000014">
    <property type="protein sequence ID" value="SMF65133.1"/>
    <property type="molecule type" value="Genomic_DNA"/>
</dbReference>
<dbReference type="Proteomes" id="UP000192911">
    <property type="component" value="Unassembled WGS sequence"/>
</dbReference>
<gene>
    <name evidence="2" type="ORF">SAMN06295900_1143</name>
</gene>
<feature type="domain" description="Toxin SymE-like" evidence="1">
    <location>
        <begin position="57"/>
        <end position="92"/>
    </location>
</feature>
<dbReference type="InterPro" id="IPR014944">
    <property type="entry name" value="Toxin_SymE-like"/>
</dbReference>
<dbReference type="Pfam" id="PF08845">
    <property type="entry name" value="SymE_toxin"/>
    <property type="match status" value="1"/>
</dbReference>
<dbReference type="GeneID" id="95551679"/>
<name>A0A1X7G7B3_TRICW</name>
<reference evidence="3" key="1">
    <citation type="submission" date="2017-04" db="EMBL/GenBank/DDBJ databases">
        <authorList>
            <person name="Varghese N."/>
            <person name="Submissions S."/>
        </authorList>
    </citation>
    <scope>NUCLEOTIDE SEQUENCE [LARGE SCALE GENOMIC DNA]</scope>
    <source>
        <strain evidence="3">Ballard 720</strain>
    </source>
</reference>
<keyword evidence="3" id="KW-1185">Reference proteome</keyword>
<dbReference type="OrthoDB" id="9035207at2"/>
<dbReference type="RefSeq" id="WP_085229456.1">
    <property type="nucleotide sequence ID" value="NZ_BSQD01000013.1"/>
</dbReference>
<dbReference type="GO" id="GO:0016070">
    <property type="term" value="P:RNA metabolic process"/>
    <property type="evidence" value="ECO:0007669"/>
    <property type="project" value="InterPro"/>
</dbReference>
<evidence type="ECO:0000313" key="2">
    <source>
        <dbReference type="EMBL" id="SMF65133.1"/>
    </source>
</evidence>
<organism evidence="2 3">
    <name type="scientific">Trinickia caryophylli</name>
    <name type="common">Paraburkholderia caryophylli</name>
    <dbReference type="NCBI Taxonomy" id="28094"/>
    <lineage>
        <taxon>Bacteria</taxon>
        <taxon>Pseudomonadati</taxon>
        <taxon>Pseudomonadota</taxon>
        <taxon>Betaproteobacteria</taxon>
        <taxon>Burkholderiales</taxon>
        <taxon>Burkholderiaceae</taxon>
        <taxon>Trinickia</taxon>
    </lineage>
</organism>
<sequence length="93" mass="10875">MGANPYDPLTTINSHQESIMADADLKAFDTRSTRTVTIQESRRWQPYSPRRRTNPPLVPWLKLSGRWLEHAGFKPRQRLKVEVQHERLVITPV</sequence>
<dbReference type="GO" id="GO:0003723">
    <property type="term" value="F:RNA binding"/>
    <property type="evidence" value="ECO:0007669"/>
    <property type="project" value="InterPro"/>
</dbReference>
<accession>A0A1X7G7B3</accession>
<dbReference type="GO" id="GO:0005737">
    <property type="term" value="C:cytoplasm"/>
    <property type="evidence" value="ECO:0007669"/>
    <property type="project" value="InterPro"/>
</dbReference>
<protein>
    <submittedName>
        <fullName evidence="2">Toxic protein SymE</fullName>
    </submittedName>
</protein>
<dbReference type="GO" id="GO:0016788">
    <property type="term" value="F:hydrolase activity, acting on ester bonds"/>
    <property type="evidence" value="ECO:0007669"/>
    <property type="project" value="InterPro"/>
</dbReference>